<protein>
    <submittedName>
        <fullName evidence="1">Uncharacterized protein</fullName>
    </submittedName>
</protein>
<sequence>MTGADQAGDAPPDDDAAELVAQLRDLAGADPADVRRVVAEVLAALDRVAGGALRDHLPESIRVDAGLDDAADTRLDAPAPAPR</sequence>
<organism evidence="1 2">
    <name type="scientific">Micromonospora haikouensis</name>
    <dbReference type="NCBI Taxonomy" id="686309"/>
    <lineage>
        <taxon>Bacteria</taxon>
        <taxon>Bacillati</taxon>
        <taxon>Actinomycetota</taxon>
        <taxon>Actinomycetes</taxon>
        <taxon>Micromonosporales</taxon>
        <taxon>Micromonosporaceae</taxon>
        <taxon>Micromonospora</taxon>
    </lineage>
</organism>
<reference evidence="1 2" key="1">
    <citation type="submission" date="2015-01" db="EMBL/GenBank/DDBJ databases">
        <title>Sequencing and annotation of Micromonospora carbonacea strain JXNU-1 genome.</title>
        <authorList>
            <person name="Long Z."/>
            <person name="Huang Y."/>
            <person name="Jiang Y."/>
        </authorList>
    </citation>
    <scope>NUCLEOTIDE SEQUENCE [LARGE SCALE GENOMIC DNA]</scope>
    <source>
        <strain evidence="1 2">JXNU-1</strain>
    </source>
</reference>
<name>A0A0D0X5C3_9ACTN</name>
<proteinExistence type="predicted"/>
<dbReference type="OrthoDB" id="3403777at2"/>
<dbReference type="PATRIC" id="fig|47853.6.peg.732"/>
<dbReference type="GeneID" id="301303224"/>
<dbReference type="Proteomes" id="UP000032254">
    <property type="component" value="Unassembled WGS sequence"/>
</dbReference>
<dbReference type="AlphaFoldDB" id="A0A0D0X5C3"/>
<accession>A0A0D0X5C3</accession>
<evidence type="ECO:0000313" key="1">
    <source>
        <dbReference type="EMBL" id="KIR64690.1"/>
    </source>
</evidence>
<gene>
    <name evidence="1" type="ORF">TK50_03425</name>
</gene>
<dbReference type="EMBL" id="JXSX01000001">
    <property type="protein sequence ID" value="KIR64690.1"/>
    <property type="molecule type" value="Genomic_DNA"/>
</dbReference>
<comment type="caution">
    <text evidence="1">The sequence shown here is derived from an EMBL/GenBank/DDBJ whole genome shotgun (WGS) entry which is preliminary data.</text>
</comment>
<keyword evidence="2" id="KW-1185">Reference proteome</keyword>
<dbReference type="RefSeq" id="WP_043961415.1">
    <property type="nucleotide sequence ID" value="NZ_JBEZEN010000001.1"/>
</dbReference>
<evidence type="ECO:0000313" key="2">
    <source>
        <dbReference type="Proteomes" id="UP000032254"/>
    </source>
</evidence>